<feature type="compositionally biased region" description="Acidic residues" evidence="1">
    <location>
        <begin position="93"/>
        <end position="166"/>
    </location>
</feature>
<feature type="compositionally biased region" description="Basic and acidic residues" evidence="1">
    <location>
        <begin position="83"/>
        <end position="92"/>
    </location>
</feature>
<sequence>MRNMNQKNKKTEKRWIPVAMSTSLLASAFFSAGAPVLADELEQGDVTHTEKESEAKNHGKVVSKLAKSLNTPPGKGSIVSEVAKNKEERLEDPTDGADMDPDLEDPTADADEDVDLEDPTADADADLDLEDPTADADEDVDLEDPTADADADLDLEDPTADVDADHDLEELNADADVDLDLEDPTADADADTHSWIDEYYKQVIQDQKNLNNFFEDYIQQQRVNGEESTDIAVDGPNEIVESKDEIASEEVAEPADIDEMTEKLEESKGNEDRSRSVYDRLTGYYQHVITTCQSFVSIFK</sequence>
<feature type="compositionally biased region" description="Basic and acidic residues" evidence="1">
    <location>
        <begin position="45"/>
        <end position="57"/>
    </location>
</feature>
<evidence type="ECO:0000313" key="4">
    <source>
        <dbReference type="Proteomes" id="UP000284219"/>
    </source>
</evidence>
<feature type="compositionally biased region" description="Basic and acidic residues" evidence="1">
    <location>
        <begin position="260"/>
        <end position="275"/>
    </location>
</feature>
<name>A0A419SRE7_9BACL</name>
<feature type="region of interest" description="Disordered" evidence="1">
    <location>
        <begin position="41"/>
        <end position="166"/>
    </location>
</feature>
<proteinExistence type="predicted"/>
<keyword evidence="4" id="KW-1185">Reference proteome</keyword>
<keyword evidence="2" id="KW-0732">Signal</keyword>
<reference evidence="3 4" key="1">
    <citation type="submission" date="2016-08" db="EMBL/GenBank/DDBJ databases">
        <title>Novel Firmicute Genomes.</title>
        <authorList>
            <person name="Poppleton D.I."/>
            <person name="Gribaldo S."/>
        </authorList>
    </citation>
    <scope>NUCLEOTIDE SEQUENCE [LARGE SCALE GENOMIC DNA]</scope>
    <source>
        <strain evidence="3 4">RAOx-1</strain>
    </source>
</reference>
<dbReference type="OrthoDB" id="2974813at2"/>
<accession>A0A419SRE7</accession>
<evidence type="ECO:0000256" key="2">
    <source>
        <dbReference type="SAM" id="SignalP"/>
    </source>
</evidence>
<organism evidence="3 4">
    <name type="scientific">Ammoniphilus oxalaticus</name>
    <dbReference type="NCBI Taxonomy" id="66863"/>
    <lineage>
        <taxon>Bacteria</taxon>
        <taxon>Bacillati</taxon>
        <taxon>Bacillota</taxon>
        <taxon>Bacilli</taxon>
        <taxon>Bacillales</taxon>
        <taxon>Paenibacillaceae</taxon>
        <taxon>Aneurinibacillus group</taxon>
        <taxon>Ammoniphilus</taxon>
    </lineage>
</organism>
<gene>
    <name evidence="3" type="ORF">BEP19_00530</name>
</gene>
<feature type="signal peptide" evidence="2">
    <location>
        <begin position="1"/>
        <end position="38"/>
    </location>
</feature>
<evidence type="ECO:0008006" key="5">
    <source>
        <dbReference type="Google" id="ProtNLM"/>
    </source>
</evidence>
<protein>
    <recommendedName>
        <fullName evidence="5">DUF5667 domain-containing protein</fullName>
    </recommendedName>
</protein>
<dbReference type="Proteomes" id="UP000284219">
    <property type="component" value="Unassembled WGS sequence"/>
</dbReference>
<evidence type="ECO:0000256" key="1">
    <source>
        <dbReference type="SAM" id="MobiDB-lite"/>
    </source>
</evidence>
<comment type="caution">
    <text evidence="3">The sequence shown here is derived from an EMBL/GenBank/DDBJ whole genome shotgun (WGS) entry which is preliminary data.</text>
</comment>
<evidence type="ECO:0000313" key="3">
    <source>
        <dbReference type="EMBL" id="RKD27092.1"/>
    </source>
</evidence>
<dbReference type="RefSeq" id="WP_120187912.1">
    <property type="nucleotide sequence ID" value="NZ_MCHY01000001.1"/>
</dbReference>
<feature type="chain" id="PRO_5019355277" description="DUF5667 domain-containing protein" evidence="2">
    <location>
        <begin position="39"/>
        <end position="300"/>
    </location>
</feature>
<dbReference type="EMBL" id="MCHY01000001">
    <property type="protein sequence ID" value="RKD27092.1"/>
    <property type="molecule type" value="Genomic_DNA"/>
</dbReference>
<feature type="region of interest" description="Disordered" evidence="1">
    <location>
        <begin position="249"/>
        <end position="275"/>
    </location>
</feature>
<dbReference type="AlphaFoldDB" id="A0A419SRE7"/>
<feature type="compositionally biased region" description="Acidic residues" evidence="1">
    <location>
        <begin position="249"/>
        <end position="259"/>
    </location>
</feature>